<dbReference type="EMBL" id="FQNC01000118">
    <property type="protein sequence ID" value="SGZ32348.1"/>
    <property type="molecule type" value="Genomic_DNA"/>
</dbReference>
<proteinExistence type="predicted"/>
<evidence type="ECO:0000259" key="2">
    <source>
        <dbReference type="Pfam" id="PF08240"/>
    </source>
</evidence>
<dbReference type="InterPro" id="IPR011032">
    <property type="entry name" value="GroES-like_sf"/>
</dbReference>
<reference evidence="3 4" key="1">
    <citation type="submission" date="2016-11" db="EMBL/GenBank/DDBJ databases">
        <authorList>
            <person name="Jaros S."/>
            <person name="Januszkiewicz K."/>
            <person name="Wedrychowicz H."/>
        </authorList>
    </citation>
    <scope>NUCLEOTIDE SEQUENCE [LARGE SCALE GENOMIC DNA]</scope>
</reference>
<dbReference type="Pfam" id="PF00107">
    <property type="entry name" value="ADH_zinc_N"/>
    <property type="match status" value="1"/>
</dbReference>
<dbReference type="Proteomes" id="UP000249464">
    <property type="component" value="Unassembled WGS sequence"/>
</dbReference>
<feature type="domain" description="Alcohol dehydrogenase-like C-terminal" evidence="1">
    <location>
        <begin position="258"/>
        <end position="366"/>
    </location>
</feature>
<dbReference type="InterPro" id="IPR052711">
    <property type="entry name" value="Zinc_ADH-like"/>
</dbReference>
<sequence>MKALILEQTAGDFKPGPKCYHPAKVAHLPVPIAEQGQVLVKIIAAAFNHRDLFIRQSVGNATNALDKFGLYPGVIFSTAEQPSIFGADAVGIVKSPNHPLHNKAVLVAPAVNWLSSPLGPDQKQPFGILGNVRQTGGRGTFAEYVVVDKDDLIECPAHLTKGGKQGWCEAAAVPLGGLTAYRSVRTFERFVGNHPSSALTRCSSFSTSAVFTKAKVEKGHNVLITGIGGGVAITALQFCVAAVLASEIDLISASRRQVSSSSEQKIQRAVELGAKGGINYKDATWTKQLQALLPKDHPYLDSVVDSGGGPIATQVSRLLKDGGIVSCYGQTTGQEVGINMGFVLKNQEFKGSTMGSREEFFESVKFTDRYGIRPVVADVLDGLEEAEKGFEILKKGSQFGKIVIYLGEEQKHKS</sequence>
<keyword evidence="4" id="KW-1185">Reference proteome</keyword>
<accession>A0A2X0MQR8</accession>
<dbReference type="PANTHER" id="PTHR45033">
    <property type="match status" value="1"/>
</dbReference>
<dbReference type="SUPFAM" id="SSF50129">
    <property type="entry name" value="GroES-like"/>
    <property type="match status" value="1"/>
</dbReference>
<dbReference type="InterPro" id="IPR013149">
    <property type="entry name" value="ADH-like_C"/>
</dbReference>
<dbReference type="PANTHER" id="PTHR45033:SF3">
    <property type="entry name" value="DEHYDROGENASE, PUTATIVE (AFU_ORTHOLOGUE AFUA_2G13270)-RELATED"/>
    <property type="match status" value="1"/>
</dbReference>
<organism evidence="3 4">
    <name type="scientific">Microbotryum silenes-dioicae</name>
    <dbReference type="NCBI Taxonomy" id="796604"/>
    <lineage>
        <taxon>Eukaryota</taxon>
        <taxon>Fungi</taxon>
        <taxon>Dikarya</taxon>
        <taxon>Basidiomycota</taxon>
        <taxon>Pucciniomycotina</taxon>
        <taxon>Microbotryomycetes</taxon>
        <taxon>Microbotryales</taxon>
        <taxon>Microbotryaceae</taxon>
        <taxon>Microbotryum</taxon>
    </lineage>
</organism>
<gene>
    <name evidence="3" type="primary">BQ5605_C040g11860</name>
    <name evidence="3" type="ORF">BQ5605_C040G11860</name>
</gene>
<dbReference type="InterPro" id="IPR036291">
    <property type="entry name" value="NAD(P)-bd_dom_sf"/>
</dbReference>
<evidence type="ECO:0000313" key="4">
    <source>
        <dbReference type="Proteomes" id="UP000249464"/>
    </source>
</evidence>
<dbReference type="Gene3D" id="3.40.50.720">
    <property type="entry name" value="NAD(P)-binding Rossmann-like Domain"/>
    <property type="match status" value="1"/>
</dbReference>
<evidence type="ECO:0000259" key="1">
    <source>
        <dbReference type="Pfam" id="PF00107"/>
    </source>
</evidence>
<protein>
    <submittedName>
        <fullName evidence="3">BQ5605_C040g11860 protein</fullName>
    </submittedName>
</protein>
<dbReference type="Pfam" id="PF08240">
    <property type="entry name" value="ADH_N"/>
    <property type="match status" value="1"/>
</dbReference>
<feature type="domain" description="Alcohol dehydrogenase-like N-terminal" evidence="2">
    <location>
        <begin position="35"/>
        <end position="156"/>
    </location>
</feature>
<evidence type="ECO:0000313" key="3">
    <source>
        <dbReference type="EMBL" id="SGZ32348.1"/>
    </source>
</evidence>
<dbReference type="InterPro" id="IPR013154">
    <property type="entry name" value="ADH-like_N"/>
</dbReference>
<dbReference type="AlphaFoldDB" id="A0A2X0MQR8"/>
<dbReference type="SUPFAM" id="SSF51735">
    <property type="entry name" value="NAD(P)-binding Rossmann-fold domains"/>
    <property type="match status" value="1"/>
</dbReference>
<name>A0A2X0MQR8_9BASI</name>
<dbReference type="Gene3D" id="3.90.180.10">
    <property type="entry name" value="Medium-chain alcohol dehydrogenases, catalytic domain"/>
    <property type="match status" value="2"/>
</dbReference>
<dbReference type="STRING" id="796604.A0A2X0MQR8"/>